<dbReference type="eggNOG" id="ENOG502RZ2B">
    <property type="taxonomic scope" value="Eukaryota"/>
</dbReference>
<evidence type="ECO:0000256" key="5">
    <source>
        <dbReference type="ARBA" id="ARBA00023155"/>
    </source>
</evidence>
<evidence type="ECO:0000313" key="15">
    <source>
        <dbReference type="Proteomes" id="UP000008810"/>
    </source>
</evidence>
<dbReference type="Gramene" id="KQK10509">
    <property type="protein sequence ID" value="KQK10509"/>
    <property type="gene ID" value="BRADI_2g54590v3"/>
</dbReference>
<dbReference type="EMBL" id="CM000881">
    <property type="protein sequence ID" value="KQK10509.1"/>
    <property type="molecule type" value="Genomic_DNA"/>
</dbReference>
<evidence type="ECO:0000256" key="10">
    <source>
        <dbReference type="RuleBase" id="RU000682"/>
    </source>
</evidence>
<evidence type="ECO:0000313" key="13">
    <source>
        <dbReference type="EMBL" id="KQK10509.1"/>
    </source>
</evidence>
<feature type="compositionally biased region" description="Basic and acidic residues" evidence="11">
    <location>
        <begin position="1"/>
        <end position="13"/>
    </location>
</feature>
<evidence type="ECO:0000256" key="9">
    <source>
        <dbReference type="PROSITE-ProRule" id="PRU00108"/>
    </source>
</evidence>
<dbReference type="Proteomes" id="UP000008810">
    <property type="component" value="Chromosome 2"/>
</dbReference>
<keyword evidence="6" id="KW-0804">Transcription</keyword>
<evidence type="ECO:0000256" key="3">
    <source>
        <dbReference type="ARBA" id="ARBA00023015"/>
    </source>
</evidence>
<dbReference type="OrthoDB" id="1896656at2759"/>
<keyword evidence="3" id="KW-0805">Transcription regulation</keyword>
<reference evidence="13" key="2">
    <citation type="submission" date="2017-06" db="EMBL/GenBank/DDBJ databases">
        <title>WGS assembly of Brachypodium distachyon.</title>
        <authorList>
            <consortium name="The International Brachypodium Initiative"/>
            <person name="Lucas S."/>
            <person name="Harmon-Smith M."/>
            <person name="Lail K."/>
            <person name="Tice H."/>
            <person name="Grimwood J."/>
            <person name="Bruce D."/>
            <person name="Barry K."/>
            <person name="Shu S."/>
            <person name="Lindquist E."/>
            <person name="Wang M."/>
            <person name="Pitluck S."/>
            <person name="Vogel J.P."/>
            <person name="Garvin D.F."/>
            <person name="Mockler T.C."/>
            <person name="Schmutz J."/>
            <person name="Rokhsar D."/>
            <person name="Bevan M.W."/>
        </authorList>
    </citation>
    <scope>NUCLEOTIDE SEQUENCE</scope>
    <source>
        <strain evidence="13">Bd21</strain>
    </source>
</reference>
<keyword evidence="2" id="KW-0217">Developmental protein</keyword>
<dbReference type="InterPro" id="IPR044555">
    <property type="entry name" value="WUSCHEL-like"/>
</dbReference>
<evidence type="ECO:0000256" key="7">
    <source>
        <dbReference type="ARBA" id="ARBA00023242"/>
    </source>
</evidence>
<evidence type="ECO:0000256" key="1">
    <source>
        <dbReference type="ARBA" id="ARBA00004123"/>
    </source>
</evidence>
<protein>
    <recommendedName>
        <fullName evidence="12">Homeobox domain-containing protein</fullName>
    </recommendedName>
</protein>
<feature type="region of interest" description="Disordered" evidence="11">
    <location>
        <begin position="1"/>
        <end position="39"/>
    </location>
</feature>
<dbReference type="GO" id="GO:0005634">
    <property type="term" value="C:nucleus"/>
    <property type="evidence" value="ECO:0007669"/>
    <property type="project" value="UniProtKB-SubCell"/>
</dbReference>
<reference evidence="13 14" key="1">
    <citation type="journal article" date="2010" name="Nature">
        <title>Genome sequencing and analysis of the model grass Brachypodium distachyon.</title>
        <authorList>
            <consortium name="International Brachypodium Initiative"/>
        </authorList>
    </citation>
    <scope>NUCLEOTIDE SEQUENCE [LARGE SCALE GENOMIC DNA]</scope>
    <source>
        <strain evidence="13">Bd21</strain>
        <strain evidence="14">cv. Bd21</strain>
    </source>
</reference>
<dbReference type="KEGG" id="bdi:100822844"/>
<dbReference type="AlphaFoldDB" id="I1HT89"/>
<dbReference type="Pfam" id="PF00046">
    <property type="entry name" value="Homeodomain"/>
    <property type="match status" value="1"/>
</dbReference>
<keyword evidence="4 9" id="KW-0238">DNA-binding</keyword>
<sequence length="311" mass="34072">MDILQKHGADARNRNNNNQQAPIRLSLSPPGRVPVSPPMSPNSEAALLANARWTPTQEQRELLEGLYRQGLHTPSAEQIQGIAARLRQHGPVEGKNVFYWFQNYKARQRQRQRLQGLAYFDREFRRPMPIPVLHRFPSPPATAPVPLLPAACNRSEANMYRQPSFFPQTPQAAANATAAHYLQTQPPLLYPGFGNAPALSRYQQPAPNSAGGSGTQQLRGMRFPSASGAANASSGSGTRDRETLQLFPLQPTCWQMREKKKKNCSSTGSGSPSPMTPSSSGSASSSFSLEPESPEVPFYDFFGLQSGGRAD</sequence>
<keyword evidence="7 9" id="KW-0539">Nucleus</keyword>
<dbReference type="RefSeq" id="XP_003567259.1">
    <property type="nucleotide sequence ID" value="XM_003567211.4"/>
</dbReference>
<organism evidence="13">
    <name type="scientific">Brachypodium distachyon</name>
    <name type="common">Purple false brome</name>
    <name type="synonym">Trachynia distachya</name>
    <dbReference type="NCBI Taxonomy" id="15368"/>
    <lineage>
        <taxon>Eukaryota</taxon>
        <taxon>Viridiplantae</taxon>
        <taxon>Streptophyta</taxon>
        <taxon>Embryophyta</taxon>
        <taxon>Tracheophyta</taxon>
        <taxon>Spermatophyta</taxon>
        <taxon>Magnoliopsida</taxon>
        <taxon>Liliopsida</taxon>
        <taxon>Poales</taxon>
        <taxon>Poaceae</taxon>
        <taxon>BOP clade</taxon>
        <taxon>Pooideae</taxon>
        <taxon>Stipodae</taxon>
        <taxon>Brachypodieae</taxon>
        <taxon>Brachypodium</taxon>
    </lineage>
</organism>
<dbReference type="STRING" id="15368.I1HT89"/>
<feature type="region of interest" description="Disordered" evidence="11">
    <location>
        <begin position="199"/>
        <end position="311"/>
    </location>
</feature>
<dbReference type="GeneID" id="100822844"/>
<dbReference type="PANTHER" id="PTHR45940:SF6">
    <property type="entry name" value="WUSCHEL-RELATED HOMEOBOX 2"/>
    <property type="match status" value="1"/>
</dbReference>
<evidence type="ECO:0000256" key="6">
    <source>
        <dbReference type="ARBA" id="ARBA00023163"/>
    </source>
</evidence>
<feature type="DNA-binding region" description="Homeobox" evidence="9">
    <location>
        <begin position="54"/>
        <end position="112"/>
    </location>
</feature>
<dbReference type="SMART" id="SM00389">
    <property type="entry name" value="HOX"/>
    <property type="match status" value="1"/>
</dbReference>
<comment type="subcellular location">
    <subcellularLocation>
        <location evidence="1 9 10">Nucleus</location>
    </subcellularLocation>
</comment>
<dbReference type="InterPro" id="IPR001356">
    <property type="entry name" value="HD"/>
</dbReference>
<dbReference type="SUPFAM" id="SSF46689">
    <property type="entry name" value="Homeodomain-like"/>
    <property type="match status" value="1"/>
</dbReference>
<feature type="compositionally biased region" description="Low complexity" evidence="11">
    <location>
        <begin position="265"/>
        <end position="297"/>
    </location>
</feature>
<dbReference type="PANTHER" id="PTHR45940">
    <property type="entry name" value="WUSCHEL-RELATED HOMEOBOX 1-RELATED"/>
    <property type="match status" value="1"/>
</dbReference>
<dbReference type="OMA" id="DHKPRRA"/>
<dbReference type="PROSITE" id="PS50071">
    <property type="entry name" value="HOMEOBOX_2"/>
    <property type="match status" value="1"/>
</dbReference>
<evidence type="ECO:0000259" key="12">
    <source>
        <dbReference type="PROSITE" id="PS50071"/>
    </source>
</evidence>
<keyword evidence="5 9" id="KW-0371">Homeobox</keyword>
<feature type="compositionally biased region" description="Low complexity" evidence="11">
    <location>
        <begin position="225"/>
        <end position="237"/>
    </location>
</feature>
<evidence type="ECO:0000256" key="4">
    <source>
        <dbReference type="ARBA" id="ARBA00023125"/>
    </source>
</evidence>
<comment type="similarity">
    <text evidence="8">Belongs to the WUS homeobox family.</text>
</comment>
<reference evidence="14" key="3">
    <citation type="submission" date="2018-08" db="UniProtKB">
        <authorList>
            <consortium name="EnsemblPlants"/>
        </authorList>
    </citation>
    <scope>IDENTIFICATION</scope>
    <source>
        <strain evidence="14">cv. Bd21</strain>
    </source>
</reference>
<dbReference type="InterPro" id="IPR009057">
    <property type="entry name" value="Homeodomain-like_sf"/>
</dbReference>
<dbReference type="EnsemblPlants" id="KQK10509">
    <property type="protein sequence ID" value="KQK10509"/>
    <property type="gene ID" value="BRADI_2g54590v3"/>
</dbReference>
<dbReference type="Gene3D" id="1.10.10.60">
    <property type="entry name" value="Homeodomain-like"/>
    <property type="match status" value="1"/>
</dbReference>
<evidence type="ECO:0000256" key="11">
    <source>
        <dbReference type="SAM" id="MobiDB-lite"/>
    </source>
</evidence>
<gene>
    <name evidence="14" type="primary">LOC100822844</name>
    <name evidence="13" type="ORF">BRADI_2g54590v3</name>
</gene>
<accession>I1HT89</accession>
<evidence type="ECO:0000256" key="8">
    <source>
        <dbReference type="ARBA" id="ARBA00024040"/>
    </source>
</evidence>
<feature type="domain" description="Homeobox" evidence="12">
    <location>
        <begin position="52"/>
        <end position="111"/>
    </location>
</feature>
<evidence type="ECO:0000256" key="2">
    <source>
        <dbReference type="ARBA" id="ARBA00022473"/>
    </source>
</evidence>
<dbReference type="HOGENOM" id="CLU_070454_0_0_1"/>
<dbReference type="GO" id="GO:0003700">
    <property type="term" value="F:DNA-binding transcription factor activity"/>
    <property type="evidence" value="ECO:0007669"/>
    <property type="project" value="InterPro"/>
</dbReference>
<keyword evidence="15" id="KW-1185">Reference proteome</keyword>
<dbReference type="GO" id="GO:0003677">
    <property type="term" value="F:DNA binding"/>
    <property type="evidence" value="ECO:0007669"/>
    <property type="project" value="UniProtKB-UniRule"/>
</dbReference>
<name>I1HT89_BRADI</name>
<dbReference type="GO" id="GO:0099402">
    <property type="term" value="P:plant organ development"/>
    <property type="evidence" value="ECO:0007669"/>
    <property type="project" value="InterPro"/>
</dbReference>
<evidence type="ECO:0000313" key="14">
    <source>
        <dbReference type="EnsemblPlants" id="KQK10509"/>
    </source>
</evidence>
<proteinExistence type="inferred from homology"/>